<dbReference type="Pfam" id="PF25036">
    <property type="entry name" value="VPS13_VAB"/>
    <property type="match status" value="1"/>
</dbReference>
<dbReference type="EMBL" id="GDHC01021896">
    <property type="protein sequence ID" value="JAP96732.1"/>
    <property type="molecule type" value="Transcribed_RNA"/>
</dbReference>
<dbReference type="PANTHER" id="PTHR16166:SF93">
    <property type="entry name" value="INTERMEMBRANE LIPID TRANSFER PROTEIN VPS13"/>
    <property type="match status" value="1"/>
</dbReference>
<evidence type="ECO:0000256" key="1">
    <source>
        <dbReference type="ARBA" id="ARBA00006545"/>
    </source>
</evidence>
<evidence type="ECO:0000259" key="8">
    <source>
        <dbReference type="Pfam" id="PF25036"/>
    </source>
</evidence>
<evidence type="ECO:0000256" key="5">
    <source>
        <dbReference type="SAM" id="MobiDB-lite"/>
    </source>
</evidence>
<proteinExistence type="inferred from homology"/>
<evidence type="ECO:0000256" key="4">
    <source>
        <dbReference type="SAM" id="Coils"/>
    </source>
</evidence>
<dbReference type="GO" id="GO:0045053">
    <property type="term" value="P:protein retention in Golgi apparatus"/>
    <property type="evidence" value="ECO:0007669"/>
    <property type="project" value="TreeGrafter"/>
</dbReference>
<evidence type="ECO:0000259" key="6">
    <source>
        <dbReference type="Pfam" id="PF12624"/>
    </source>
</evidence>
<feature type="coiled-coil region" evidence="4">
    <location>
        <begin position="101"/>
        <end position="128"/>
    </location>
</feature>
<accession>A0A146KJH5</accession>
<dbReference type="Pfam" id="PF25033">
    <property type="entry name" value="VPS13_M"/>
    <property type="match status" value="1"/>
</dbReference>
<gene>
    <name evidence="10" type="primary">Vps13a_1</name>
    <name evidence="10" type="ORF">g.91387</name>
</gene>
<evidence type="ECO:0000259" key="7">
    <source>
        <dbReference type="Pfam" id="PF25033"/>
    </source>
</evidence>
<feature type="domain" description="Chorein N-terminal" evidence="6">
    <location>
        <begin position="2"/>
        <end position="872"/>
    </location>
</feature>
<dbReference type="GO" id="GO:0006623">
    <property type="term" value="P:protein targeting to vacuole"/>
    <property type="evidence" value="ECO:0007669"/>
    <property type="project" value="TreeGrafter"/>
</dbReference>
<evidence type="ECO:0000259" key="9">
    <source>
        <dbReference type="Pfam" id="PF25037"/>
    </source>
</evidence>
<dbReference type="InterPro" id="IPR026854">
    <property type="entry name" value="VPS13_N"/>
</dbReference>
<feature type="coiled-coil region" evidence="4">
    <location>
        <begin position="1181"/>
        <end position="1216"/>
    </location>
</feature>
<feature type="domain" description="Vacuolar protein sorting-associated protein 13 VPS13 adaptor binding" evidence="8">
    <location>
        <begin position="2040"/>
        <end position="2536"/>
    </location>
</feature>
<feature type="region of interest" description="Disordered" evidence="5">
    <location>
        <begin position="1353"/>
        <end position="1379"/>
    </location>
</feature>
<dbReference type="Pfam" id="PF25037">
    <property type="entry name" value="VPS13_C"/>
    <property type="match status" value="1"/>
</dbReference>
<feature type="domain" description="Intermembrane lipid transfer protein VPS13-like C-terminal" evidence="9">
    <location>
        <begin position="3112"/>
        <end position="3222"/>
    </location>
</feature>
<dbReference type="InterPro" id="IPR056747">
    <property type="entry name" value="VPS13-like_M"/>
</dbReference>
<organism evidence="10">
    <name type="scientific">Lygus hesperus</name>
    <name type="common">Western plant bug</name>
    <dbReference type="NCBI Taxonomy" id="30085"/>
    <lineage>
        <taxon>Eukaryota</taxon>
        <taxon>Metazoa</taxon>
        <taxon>Ecdysozoa</taxon>
        <taxon>Arthropoda</taxon>
        <taxon>Hexapoda</taxon>
        <taxon>Insecta</taxon>
        <taxon>Pterygota</taxon>
        <taxon>Neoptera</taxon>
        <taxon>Paraneoptera</taxon>
        <taxon>Hemiptera</taxon>
        <taxon>Heteroptera</taxon>
        <taxon>Panheteroptera</taxon>
        <taxon>Cimicomorpha</taxon>
        <taxon>Miridae</taxon>
        <taxon>Mirini</taxon>
        <taxon>Lygus</taxon>
    </lineage>
</organism>
<evidence type="ECO:0000313" key="10">
    <source>
        <dbReference type="EMBL" id="JAP96732.1"/>
    </source>
</evidence>
<reference evidence="10" key="1">
    <citation type="journal article" date="2016" name="Gigascience">
        <title>De novo construction of an expanded transcriptome assembly for the western tarnished plant bug, Lygus hesperus.</title>
        <authorList>
            <person name="Tassone E.E."/>
            <person name="Geib S.M."/>
            <person name="Hall B."/>
            <person name="Fabrick J.A."/>
            <person name="Brent C.S."/>
            <person name="Hull J.J."/>
        </authorList>
    </citation>
    <scope>NUCLEOTIDE SEQUENCE</scope>
</reference>
<sequence>MVFESVLIEVVNKYIGNYVENLNADQLKVGIWGGNVVVENLAIRPGAFDDLDLPVKTVFGHLGKLTLQIPWKDLYNSPVKVEVEGLYVLVVPNSDIKYDPIKDKKYRLDEKMAEVKKVEKAKKLELEKANPKQAEPSTFAEKLTANIIKNVQITLKDIHIRFEDKFSNPGKPSAAGITLDLLQVTSIARWGEQVPVDPANLIFKQLVISSFSVYWNSSSGNDLYSAQLTECLKLFKNRLAHREPERKYQHILGPINSTTLLRYNSKPEQDKSNFTVPKWLLVSDFKELSFSINKSQFQDIMSFVEGLEMMRRAGLYRKYRPNVPCYRGYYKEWWRFAYNCVVEEEVHRKLRNWDWNHILAHRKRCKKYYDAYKSKMATAKPSQQQVTACREIEEDLDALNIILVRQRVELELEREHIQAAKATPKSGWFGGWWGQGSSSTSESDGETDATKLVSKLENAMSSDEKAKLFKAIGYKEGDVPTDYPKTFVEFAFVFTLDSLSINVLDDTIPTSLRKVLLLQLSGVRTDIDVRPTSMRTATFVRLLNVVGTEQNGVVPQLVTIYDRKIEHPTSSSTAEVPNLLEVHFDKSPLDSISDMRVVVKAQPLLVVFDAKTVNDIQDVFDTSKPIAANQIQQAVQLKLTEIKTMSTAGLQHMVHERKIVEINLDLQASTLLLPENGFYTRDKGSLLIVSLGHIKVSSNPYDRNQVSEGIVLEAASNEHPDFMKLLSKLYDNYKIELTDLQVVYAMEGEEWESPKVALPDMMYFLKPSSLSVLVKRCIIQDDPRIPQIKINGSLNNIDIVLSERRLKDFAKLVVSIPLAEPKQAIQSSIDEAPIFDSTFSMTMALNQEQNRIANMKMPTDDIHQFKELELEFKIHEITTRIVDDNDAQLVFFRLHSMGVTVNKNTFDQHIKAELGGVSLEHTYNGDLIHVFETPGVSDVKYLFSVELVMVDRKCPEFRSRYLSTLQTLRVDFTHLEVCAHAEAILDLLQRANEFTKIFEQRDMRESEHTVGAARSKLIVNSPSGDKRTTSKNLPRHTVTTIGSKSGKSSSSSAKTHHDVIDLKLTVHIGGIAIKLQNNRKAIMRLAVKGGESSITLRKAYTMIDFILNGIEVINLESTNMYSKIICQADESKALKTNIVLFNAEKDSTSSVDLKITAEIARIRVVFLNSFVSSVLDFLDNFQDAQRKIVEASRTAAEAAKQNVQEAYTNAAKAELSLDLKAPVVYVPINEKEKEVFILDLGCLNISNIIVEIKCKNNQIAALDRIKLNLDQMTLTKASINEDFSVDERAVSEIIERVSFKLTVQRNLSSGWYTDIPDLELLCEIPAIRIHLNRKNYLLLMRMLDENLGAPANVAKEPTPRLQSGVDGKPSMSTVHSGPPPSIQSKFNIHDVILEEPSEIAAGKNPPIVVRTSVKFSFSLESVVVDVGLPTEEDTDELLARMTLLVLSLRGSLLNDGSIQTSILLVDLSLDDLRSTRGNKINCYMLRKDAEDLQDASFVNTKKIVAPSRNVLDVVYQKTDKATFANVRISSFILILNVEYLSLIASVFTSPVQTAPPAAPIKKTPPAPGAAFQVPTKMSTATLPKAPEPQAGNVLNFNFKCEQPDIILVEHMDDIDTNALILHAEIEIKGRFQDEKQFVSGSILDLQLFSCCFNPIKRKKTKVPVLRPFSVILAGSTPDRPGLNLDICTTPISLSVSPGTISLLSNISSAMAVQKDLNESMSAQDVDRSKMWDVTDVKDSDYYFLQTRVADEALLALEAPSVEVFEAFEEEKLDTCSLTVPSVIITLESGQGKNTVPLFKLESKIQASVRQWSTMPNVDCQLCVQMSYYNHRLALWEPVLEPVETKDADGRETFVPWELLLQLETLKDISLDDTIESPTGETAEVHYVRKINLSSKEFMPITVTKTCLDVLKDLSTSFQEAYYNPSEVEGEKPSYVVQNDTGYDVIVNFKKSHLLPWGIEDNEGYEEAVLNHGGILELQGLKVSEKDKKDLKLNDFLNISIPDLSFASALPIARADKRYFSTTTRGASNDNLGIVSEVSISNGCTYIILRSILQVRNKFSVPVSVYYMTKKGNELELVGVVEPKDVLNIPLEAVYTPTCELFFSVKNYSVSLQPFVWKDLQMSVEKSMLMKCDPKRMEDKEPFFIRASGEMEQVYHENTNRHTMSSACYNIYIRPTVIFKNLLPVDVVCSIQGMITEPLVQKGESIQVLTAEPGSSTIVVKIPEYLNREWVCKHQIETEAPELDVWTFETYETTQKFTLELGLHTFTSNETMIMELYCPFWMLNKTGLLLSYKRSSKADKEIGDSSEQAQNSEHVLHHPANFVGPIMFSFRAKSFFAKKKSQIRVENGQWSDKFSLDVVGSSGSVACINKNMKHEIGIAIQLSYSTLTKIVVFTPFYVVMNNWPIALEFQEVPAHPTSSDPWFTVQKNECIPFWPMEKHSNGLKARVAKTSESTVAFPYNQVFNSVFKLANKFGALNVDVQITEGGIYISFHVYELGLAPTLMINHTPYDILYQEKALKKDTANKLPPHKQMLFTWESNVVENDLLVGLNRLSEIKFKQDNIGKLEYNKEEIYWVSFLYGLQRVLLFTSYQSIARDAQNLVSSDVTESEVEVMINGISLSLVDNINKVEVLHLGITSTGVAWQSKKKGKKRFKPLSDRESNVIEMAYQEHKAASDMAKLGPKQVDHRIMVDFGTMIMVKPVIRELRRAYKTGLWVNIVTSRHSLQFHLKINRVQIDNQTFECVFPVVLAPVPPPKTISADTAEKPFVEISIVKRITDYSVVQQFKYFKVLVQEFQIKVDTGFISALLSMIGEDEIYNEKAEFLGFKNDLKLKDEPLRYHVTSVAIQDQKHFYDYLHLSPLKFHLSFTLSGQSLEQNTAFVGPLLQSFGVTLTDIQGVVFKLAYFEKEHTFLTKRQLFQEVKGHYVGQLVKQLYVLVLGLDVIGNPLGLMVGLGHGAKDLFYEPFQGAIQGPGEFATGLAYGVRSLFGHTVGGAAGAVSKITGAMGKGLAALTFDKEYQKNRLEMYSQQPANLQEGLAQSGKGLVMGMYHGVTGVVTKPISGAKAEGVGGFFKGAGKGLVGLVTRPTAGFVDFASGSFNAVKRATDISDDTTRMRPPRFIQNDGHVRPFSKRVAEGHKLLKDVDKGKYATTDVYVFHTRIGQQNQDFLLITDKRIGYICVNEIFGGFQMDWSHTWSEIEGAASVVPNGIKLPIGKKKGMRAVFQSSPHAKILLIDSHETRKQIVDLIADLTEEALGTASSRTSITSHDNLIVSPP</sequence>
<name>A0A146KJH5_LYGHE</name>
<feature type="region of interest" description="Disordered" evidence="5">
    <location>
        <begin position="1021"/>
        <end position="1054"/>
    </location>
</feature>
<feature type="domain" description="VPS13-like middle region" evidence="7">
    <location>
        <begin position="1075"/>
        <end position="1917"/>
    </location>
</feature>
<keyword evidence="2" id="KW-0813">Transport</keyword>
<keyword evidence="4" id="KW-0175">Coiled coil</keyword>
<dbReference type="InterPro" id="IPR026847">
    <property type="entry name" value="VPS13"/>
</dbReference>
<protein>
    <submittedName>
        <fullName evidence="10">Vacuolar protein sorting-associated protein 13A</fullName>
    </submittedName>
</protein>
<dbReference type="PANTHER" id="PTHR16166">
    <property type="entry name" value="VACUOLAR PROTEIN SORTING-ASSOCIATED PROTEIN VPS13"/>
    <property type="match status" value="1"/>
</dbReference>
<dbReference type="GO" id="GO:0006869">
    <property type="term" value="P:lipid transport"/>
    <property type="evidence" value="ECO:0007669"/>
    <property type="project" value="UniProtKB-KW"/>
</dbReference>
<dbReference type="InterPro" id="IPR056748">
    <property type="entry name" value="VPS13-like_C"/>
</dbReference>
<comment type="similarity">
    <text evidence="1">Belongs to the VPS13 family.</text>
</comment>
<evidence type="ECO:0000256" key="3">
    <source>
        <dbReference type="ARBA" id="ARBA00023055"/>
    </source>
</evidence>
<feature type="compositionally biased region" description="Low complexity" evidence="5">
    <location>
        <begin position="1042"/>
        <end position="1052"/>
    </location>
</feature>
<evidence type="ECO:0000256" key="2">
    <source>
        <dbReference type="ARBA" id="ARBA00022448"/>
    </source>
</evidence>
<dbReference type="InterPro" id="IPR009543">
    <property type="entry name" value="VPS13_VAB"/>
</dbReference>
<keyword evidence="3" id="KW-0445">Lipid transport</keyword>
<dbReference type="Pfam" id="PF12624">
    <property type="entry name" value="VPS13_N"/>
    <property type="match status" value="1"/>
</dbReference>